<proteinExistence type="predicted"/>
<dbReference type="EC" id="2.3.2.27" evidence="2"/>
<name>A0AA38KKY8_TAXCH</name>
<gene>
    <name evidence="11" type="ORF">KI387_011278</name>
</gene>
<evidence type="ECO:0000256" key="2">
    <source>
        <dbReference type="ARBA" id="ARBA00012483"/>
    </source>
</evidence>
<keyword evidence="4" id="KW-0479">Metal-binding</keyword>
<evidence type="ECO:0000256" key="3">
    <source>
        <dbReference type="ARBA" id="ARBA00022679"/>
    </source>
</evidence>
<evidence type="ECO:0000256" key="9">
    <source>
        <dbReference type="SAM" id="MobiDB-lite"/>
    </source>
</evidence>
<keyword evidence="6" id="KW-0833">Ubl conjugation pathway</keyword>
<feature type="compositionally biased region" description="Basic and acidic residues" evidence="9">
    <location>
        <begin position="51"/>
        <end position="86"/>
    </location>
</feature>
<keyword evidence="5 8" id="KW-0863">Zinc-finger</keyword>
<organism evidence="11 12">
    <name type="scientific">Taxus chinensis</name>
    <name type="common">Chinese yew</name>
    <name type="synonym">Taxus wallichiana var. chinensis</name>
    <dbReference type="NCBI Taxonomy" id="29808"/>
    <lineage>
        <taxon>Eukaryota</taxon>
        <taxon>Viridiplantae</taxon>
        <taxon>Streptophyta</taxon>
        <taxon>Embryophyta</taxon>
        <taxon>Tracheophyta</taxon>
        <taxon>Spermatophyta</taxon>
        <taxon>Pinopsida</taxon>
        <taxon>Pinidae</taxon>
        <taxon>Conifers II</taxon>
        <taxon>Cupressales</taxon>
        <taxon>Taxaceae</taxon>
        <taxon>Taxus</taxon>
    </lineage>
</organism>
<comment type="caution">
    <text evidence="11">The sequence shown here is derived from an EMBL/GenBank/DDBJ whole genome shotgun (WGS) entry which is preliminary data.</text>
</comment>
<feature type="non-terminal residue" evidence="11">
    <location>
        <position position="183"/>
    </location>
</feature>
<dbReference type="OMA" id="CCCLRIE"/>
<evidence type="ECO:0000256" key="1">
    <source>
        <dbReference type="ARBA" id="ARBA00000900"/>
    </source>
</evidence>
<accession>A0AA38KKY8</accession>
<protein>
    <recommendedName>
        <fullName evidence="2">RING-type E3 ubiquitin transferase</fullName>
        <ecNumber evidence="2">2.3.2.27</ecNumber>
    </recommendedName>
</protein>
<evidence type="ECO:0000256" key="8">
    <source>
        <dbReference type="PROSITE-ProRule" id="PRU00175"/>
    </source>
</evidence>
<dbReference type="AlphaFoldDB" id="A0AA38KKY8"/>
<feature type="region of interest" description="Disordered" evidence="9">
    <location>
        <begin position="28"/>
        <end position="96"/>
    </location>
</feature>
<dbReference type="PANTHER" id="PTHR46463">
    <property type="entry name" value="ZINC FINGER, RING/FYVE/PHD-TYPE"/>
    <property type="match status" value="1"/>
</dbReference>
<dbReference type="PANTHER" id="PTHR46463:SF10">
    <property type="entry name" value="OS01G0926200 PROTEIN"/>
    <property type="match status" value="1"/>
</dbReference>
<feature type="non-terminal residue" evidence="11">
    <location>
        <position position="1"/>
    </location>
</feature>
<dbReference type="GO" id="GO:0061630">
    <property type="term" value="F:ubiquitin protein ligase activity"/>
    <property type="evidence" value="ECO:0007669"/>
    <property type="project" value="UniProtKB-EC"/>
</dbReference>
<dbReference type="PROSITE" id="PS50089">
    <property type="entry name" value="ZF_RING_2"/>
    <property type="match status" value="1"/>
</dbReference>
<dbReference type="SUPFAM" id="SSF57850">
    <property type="entry name" value="RING/U-box"/>
    <property type="match status" value="1"/>
</dbReference>
<evidence type="ECO:0000259" key="10">
    <source>
        <dbReference type="PROSITE" id="PS50089"/>
    </source>
</evidence>
<keyword evidence="12" id="KW-1185">Reference proteome</keyword>
<dbReference type="InterPro" id="IPR013083">
    <property type="entry name" value="Znf_RING/FYVE/PHD"/>
</dbReference>
<evidence type="ECO:0000256" key="6">
    <source>
        <dbReference type="ARBA" id="ARBA00022786"/>
    </source>
</evidence>
<evidence type="ECO:0000256" key="5">
    <source>
        <dbReference type="ARBA" id="ARBA00022771"/>
    </source>
</evidence>
<dbReference type="Gene3D" id="3.30.40.10">
    <property type="entry name" value="Zinc/RING finger domain, C3HC4 (zinc finger)"/>
    <property type="match status" value="1"/>
</dbReference>
<evidence type="ECO:0000313" key="11">
    <source>
        <dbReference type="EMBL" id="KAH9306874.1"/>
    </source>
</evidence>
<reference evidence="11 12" key="1">
    <citation type="journal article" date="2021" name="Nat. Plants">
        <title>The Taxus genome provides insights into paclitaxel biosynthesis.</title>
        <authorList>
            <person name="Xiong X."/>
            <person name="Gou J."/>
            <person name="Liao Q."/>
            <person name="Li Y."/>
            <person name="Zhou Q."/>
            <person name="Bi G."/>
            <person name="Li C."/>
            <person name="Du R."/>
            <person name="Wang X."/>
            <person name="Sun T."/>
            <person name="Guo L."/>
            <person name="Liang H."/>
            <person name="Lu P."/>
            <person name="Wu Y."/>
            <person name="Zhang Z."/>
            <person name="Ro D.K."/>
            <person name="Shang Y."/>
            <person name="Huang S."/>
            <person name="Yan J."/>
        </authorList>
    </citation>
    <scope>NUCLEOTIDE SEQUENCE [LARGE SCALE GENOMIC DNA]</scope>
    <source>
        <strain evidence="11">Ta-2019</strain>
    </source>
</reference>
<evidence type="ECO:0000256" key="4">
    <source>
        <dbReference type="ARBA" id="ARBA00022723"/>
    </source>
</evidence>
<dbReference type="GO" id="GO:0008270">
    <property type="term" value="F:zinc ion binding"/>
    <property type="evidence" value="ECO:0007669"/>
    <property type="project" value="UniProtKB-KW"/>
</dbReference>
<dbReference type="Proteomes" id="UP000824469">
    <property type="component" value="Unassembled WGS sequence"/>
</dbReference>
<comment type="catalytic activity">
    <reaction evidence="1">
        <text>S-ubiquitinyl-[E2 ubiquitin-conjugating enzyme]-L-cysteine + [acceptor protein]-L-lysine = [E2 ubiquitin-conjugating enzyme]-L-cysteine + N(6)-ubiquitinyl-[acceptor protein]-L-lysine.</text>
        <dbReference type="EC" id="2.3.2.27"/>
    </reaction>
</comment>
<dbReference type="InterPro" id="IPR001841">
    <property type="entry name" value="Znf_RING"/>
</dbReference>
<feature type="domain" description="RING-type" evidence="10">
    <location>
        <begin position="141"/>
        <end position="182"/>
    </location>
</feature>
<dbReference type="EMBL" id="JAHRHJ020000008">
    <property type="protein sequence ID" value="KAH9306874.1"/>
    <property type="molecule type" value="Genomic_DNA"/>
</dbReference>
<evidence type="ECO:0000313" key="12">
    <source>
        <dbReference type="Proteomes" id="UP000824469"/>
    </source>
</evidence>
<keyword evidence="3" id="KW-0808">Transferase</keyword>
<keyword evidence="7" id="KW-0862">Zinc</keyword>
<evidence type="ECO:0000256" key="7">
    <source>
        <dbReference type="ARBA" id="ARBA00022833"/>
    </source>
</evidence>
<dbReference type="SMART" id="SM00184">
    <property type="entry name" value="RING"/>
    <property type="match status" value="1"/>
</dbReference>
<sequence length="183" mass="20466">YSALFYRVEGHSVSSSIQGVTSSSAGFLGVSPEASPPDTYRAPPRPLPYDTDPRFLRLQRDGLVSRRDKTGSHLHGESDPLRRTNSDGDGEPLTTLQSWNDVDYEDQDQGYQPESPAKRQTLKAMMRIESSLSLLGDEDVCPTCLDGYNTENPKIPTQCGHHFHLGCIYEWMERSKNCPVCDK</sequence>
<dbReference type="Pfam" id="PF13639">
    <property type="entry name" value="zf-RING_2"/>
    <property type="match status" value="1"/>
</dbReference>
<dbReference type="CDD" id="cd23116">
    <property type="entry name" value="RING-H2_AIRP1-like"/>
    <property type="match status" value="1"/>
</dbReference>